<evidence type="ECO:0000256" key="1">
    <source>
        <dbReference type="SAM" id="Coils"/>
    </source>
</evidence>
<dbReference type="OrthoDB" id="436496at2759"/>
<dbReference type="STRING" id="3218.A0A2K1IYD2"/>
<dbReference type="FunCoup" id="A0A2K1IYD2">
    <property type="interactions" value="936"/>
</dbReference>
<name>A0A2K1IYD2_PHYPA</name>
<evidence type="ECO:0000313" key="4">
    <source>
        <dbReference type="EnsemblPlants" id="Pp3c19_14090V3.1"/>
    </source>
</evidence>
<reference evidence="4" key="3">
    <citation type="submission" date="2020-12" db="UniProtKB">
        <authorList>
            <consortium name="EnsemblPlants"/>
        </authorList>
    </citation>
    <scope>IDENTIFICATION</scope>
</reference>
<dbReference type="Gramene" id="Pp3c19_14090V3.2">
    <property type="protein sequence ID" value="Pp3c19_14090V3.2"/>
    <property type="gene ID" value="Pp3c19_14090"/>
</dbReference>
<dbReference type="EMBL" id="ABEU02000019">
    <property type="protein sequence ID" value="PNR34286.1"/>
    <property type="molecule type" value="Genomic_DNA"/>
</dbReference>
<evidence type="ECO:0008006" key="6">
    <source>
        <dbReference type="Google" id="ProtNLM"/>
    </source>
</evidence>
<reference evidence="3 5" key="2">
    <citation type="journal article" date="2018" name="Plant J.">
        <title>The Physcomitrella patens chromosome-scale assembly reveals moss genome structure and evolution.</title>
        <authorList>
            <person name="Lang D."/>
            <person name="Ullrich K.K."/>
            <person name="Murat F."/>
            <person name="Fuchs J."/>
            <person name="Jenkins J."/>
            <person name="Haas F.B."/>
            <person name="Piednoel M."/>
            <person name="Gundlach H."/>
            <person name="Van Bel M."/>
            <person name="Meyberg R."/>
            <person name="Vives C."/>
            <person name="Morata J."/>
            <person name="Symeonidi A."/>
            <person name="Hiss M."/>
            <person name="Muchero W."/>
            <person name="Kamisugi Y."/>
            <person name="Saleh O."/>
            <person name="Blanc G."/>
            <person name="Decker E.L."/>
            <person name="van Gessel N."/>
            <person name="Grimwood J."/>
            <person name="Hayes R.D."/>
            <person name="Graham S.W."/>
            <person name="Gunter L.E."/>
            <person name="McDaniel S.F."/>
            <person name="Hoernstein S.N.W."/>
            <person name="Larsson A."/>
            <person name="Li F.W."/>
            <person name="Perroud P.F."/>
            <person name="Phillips J."/>
            <person name="Ranjan P."/>
            <person name="Rokshar D.S."/>
            <person name="Rothfels C.J."/>
            <person name="Schneider L."/>
            <person name="Shu S."/>
            <person name="Stevenson D.W."/>
            <person name="Thummler F."/>
            <person name="Tillich M."/>
            <person name="Villarreal Aguilar J.C."/>
            <person name="Widiez T."/>
            <person name="Wong G.K."/>
            <person name="Wymore A."/>
            <person name="Zhang Y."/>
            <person name="Zimmer A.D."/>
            <person name="Quatrano R.S."/>
            <person name="Mayer K.F.X."/>
            <person name="Goodstein D."/>
            <person name="Casacuberta J.M."/>
            <person name="Vandepoele K."/>
            <person name="Reski R."/>
            <person name="Cuming A.C."/>
            <person name="Tuskan G.A."/>
            <person name="Maumus F."/>
            <person name="Salse J."/>
            <person name="Schmutz J."/>
            <person name="Rensing S.A."/>
        </authorList>
    </citation>
    <scope>NUCLEOTIDE SEQUENCE [LARGE SCALE GENOMIC DNA]</scope>
    <source>
        <strain evidence="4 5">cv. Gransden 2004</strain>
    </source>
</reference>
<feature type="region of interest" description="Disordered" evidence="2">
    <location>
        <begin position="277"/>
        <end position="323"/>
    </location>
</feature>
<feature type="compositionally biased region" description="Acidic residues" evidence="2">
    <location>
        <begin position="43"/>
        <end position="53"/>
    </location>
</feature>
<gene>
    <name evidence="4" type="primary">LOC112296168</name>
    <name evidence="3" type="ORF">PHYPA_024103</name>
</gene>
<evidence type="ECO:0000313" key="3">
    <source>
        <dbReference type="EMBL" id="PNR34286.1"/>
    </source>
</evidence>
<evidence type="ECO:0000256" key="2">
    <source>
        <dbReference type="SAM" id="MobiDB-lite"/>
    </source>
</evidence>
<dbReference type="GO" id="GO:0010020">
    <property type="term" value="P:chloroplast fission"/>
    <property type="evidence" value="ECO:0007669"/>
    <property type="project" value="InterPro"/>
</dbReference>
<keyword evidence="1" id="KW-0175">Coiled coil</keyword>
<feature type="region of interest" description="Disordered" evidence="2">
    <location>
        <begin position="41"/>
        <end position="62"/>
    </location>
</feature>
<dbReference type="InterPro" id="IPR038939">
    <property type="entry name" value="PDV1/PDV2"/>
</dbReference>
<proteinExistence type="predicted"/>
<dbReference type="AlphaFoldDB" id="A0A2K1IYD2"/>
<dbReference type="EnsemblPlants" id="Pp3c19_14090V3.2">
    <property type="protein sequence ID" value="Pp3c19_14090V3.2"/>
    <property type="gene ID" value="Pp3c19_14090"/>
</dbReference>
<dbReference type="Proteomes" id="UP000006727">
    <property type="component" value="Chromosome 19"/>
</dbReference>
<keyword evidence="5" id="KW-1185">Reference proteome</keyword>
<dbReference type="PANTHER" id="PTHR33600">
    <property type="entry name" value="PLASTID DIVISION PROTEIN PDV2"/>
    <property type="match status" value="1"/>
</dbReference>
<sequence length="369" mass="41235">MEPDDIRVVMTRASELHANICDAIERVNKSRHSGKWLLHSFGDDGEEYDDEDAEARGNSQEDEMRSLKGIREALVALETQLKSLQSVQQQQRIRKDAVLAKLEESRRVLLQRLKEHDGREMQVVEEAMTFAGEPVKKTDDLPLPPYLNPISPSVYSESPVFRSMKAEKPNLFKQLDDRLYLNDSLFLVDEAVSDSEAAKVERGSEMPTDVGGDLAIEGGPEKVTANGAEVHIDEETSPSSSGFSRLFSDMFSCTRKTLLVVVSAVAFLLVSELNLKSPSGRKSQKPGETEPKPPSMSQWQEPAQTPPSKVEPRSDPKVELRPKPMPIFECPAAYKRIEDDGIVKCVVKERVELPFPRDIKTPDVLHGRG</sequence>
<feature type="coiled-coil region" evidence="1">
    <location>
        <begin position="67"/>
        <end position="119"/>
    </location>
</feature>
<feature type="region of interest" description="Disordered" evidence="2">
    <location>
        <begin position="198"/>
        <end position="220"/>
    </location>
</feature>
<accession>A0A2K1IYD2</accession>
<dbReference type="PaxDb" id="3218-PP1S20_268V6.1"/>
<feature type="compositionally biased region" description="Basic and acidic residues" evidence="2">
    <location>
        <begin position="310"/>
        <end position="322"/>
    </location>
</feature>
<dbReference type="EnsemblPlants" id="Pp3c19_14090V3.1">
    <property type="protein sequence ID" value="Pp3c19_14090V3.1"/>
    <property type="gene ID" value="Pp3c19_14090"/>
</dbReference>
<protein>
    <recommendedName>
        <fullName evidence="6">Plastid division protein PDV2</fullName>
    </recommendedName>
</protein>
<dbReference type="Gramene" id="Pp3c19_14090V3.1">
    <property type="protein sequence ID" value="Pp3c19_14090V3.1"/>
    <property type="gene ID" value="Pp3c19_14090"/>
</dbReference>
<organism evidence="3">
    <name type="scientific">Physcomitrium patens</name>
    <name type="common">Spreading-leaved earth moss</name>
    <name type="synonym">Physcomitrella patens</name>
    <dbReference type="NCBI Taxonomy" id="3218"/>
    <lineage>
        <taxon>Eukaryota</taxon>
        <taxon>Viridiplantae</taxon>
        <taxon>Streptophyta</taxon>
        <taxon>Embryophyta</taxon>
        <taxon>Bryophyta</taxon>
        <taxon>Bryophytina</taxon>
        <taxon>Bryopsida</taxon>
        <taxon>Funariidae</taxon>
        <taxon>Funariales</taxon>
        <taxon>Funariaceae</taxon>
        <taxon>Physcomitrium</taxon>
    </lineage>
</organism>
<dbReference type="PANTHER" id="PTHR33600:SF3">
    <property type="entry name" value="PLASTID DIVISION PROTEIN PDV2"/>
    <property type="match status" value="1"/>
</dbReference>
<feature type="compositionally biased region" description="Polar residues" evidence="2">
    <location>
        <begin position="295"/>
        <end position="307"/>
    </location>
</feature>
<reference evidence="3 5" key="1">
    <citation type="journal article" date="2008" name="Science">
        <title>The Physcomitrella genome reveals evolutionary insights into the conquest of land by plants.</title>
        <authorList>
            <person name="Rensing S."/>
            <person name="Lang D."/>
            <person name="Zimmer A."/>
            <person name="Terry A."/>
            <person name="Salamov A."/>
            <person name="Shapiro H."/>
            <person name="Nishiyama T."/>
            <person name="Perroud P.-F."/>
            <person name="Lindquist E."/>
            <person name="Kamisugi Y."/>
            <person name="Tanahashi T."/>
            <person name="Sakakibara K."/>
            <person name="Fujita T."/>
            <person name="Oishi K."/>
            <person name="Shin-I T."/>
            <person name="Kuroki Y."/>
            <person name="Toyoda A."/>
            <person name="Suzuki Y."/>
            <person name="Hashimoto A."/>
            <person name="Yamaguchi K."/>
            <person name="Sugano A."/>
            <person name="Kohara Y."/>
            <person name="Fujiyama A."/>
            <person name="Anterola A."/>
            <person name="Aoki S."/>
            <person name="Ashton N."/>
            <person name="Barbazuk W.B."/>
            <person name="Barker E."/>
            <person name="Bennetzen J."/>
            <person name="Bezanilla M."/>
            <person name="Blankenship R."/>
            <person name="Cho S.H."/>
            <person name="Dutcher S."/>
            <person name="Estelle M."/>
            <person name="Fawcett J.A."/>
            <person name="Gundlach H."/>
            <person name="Hanada K."/>
            <person name="Heyl A."/>
            <person name="Hicks K.A."/>
            <person name="Hugh J."/>
            <person name="Lohr M."/>
            <person name="Mayer K."/>
            <person name="Melkozernov A."/>
            <person name="Murata T."/>
            <person name="Nelson D."/>
            <person name="Pils B."/>
            <person name="Prigge M."/>
            <person name="Reiss B."/>
            <person name="Renner T."/>
            <person name="Rombauts S."/>
            <person name="Rushton P."/>
            <person name="Sanderfoot A."/>
            <person name="Schween G."/>
            <person name="Shiu S.-H."/>
            <person name="Stueber K."/>
            <person name="Theodoulou F.L."/>
            <person name="Tu H."/>
            <person name="Van de Peer Y."/>
            <person name="Verrier P.J."/>
            <person name="Waters E."/>
            <person name="Wood A."/>
            <person name="Yang L."/>
            <person name="Cove D."/>
            <person name="Cuming A."/>
            <person name="Hasebe M."/>
            <person name="Lucas S."/>
            <person name="Mishler D.B."/>
            <person name="Reski R."/>
            <person name="Grigoriev I."/>
            <person name="Quatrano R.S."/>
            <person name="Boore J.L."/>
        </authorList>
    </citation>
    <scope>NUCLEOTIDE SEQUENCE [LARGE SCALE GENOMIC DNA]</scope>
    <source>
        <strain evidence="4 5">cv. Gransden 2004</strain>
    </source>
</reference>
<evidence type="ECO:0000313" key="5">
    <source>
        <dbReference type="Proteomes" id="UP000006727"/>
    </source>
</evidence>